<comment type="caution">
    <text evidence="1">The sequence shown here is derived from an EMBL/GenBank/DDBJ whole genome shotgun (WGS) entry which is preliminary data.</text>
</comment>
<dbReference type="STRING" id="1177755.A7A08_02213"/>
<proteinExistence type="predicted"/>
<dbReference type="AlphaFoldDB" id="A0A1E2RXE7"/>
<evidence type="ECO:0000313" key="2">
    <source>
        <dbReference type="Proteomes" id="UP000095087"/>
    </source>
</evidence>
<evidence type="ECO:0000313" key="1">
    <source>
        <dbReference type="EMBL" id="ODA66916.1"/>
    </source>
</evidence>
<keyword evidence="2" id="KW-1185">Reference proteome</keyword>
<accession>A0A1E2RXE7</accession>
<dbReference type="Proteomes" id="UP000095087">
    <property type="component" value="Unassembled WGS sequence"/>
</dbReference>
<dbReference type="EMBL" id="MASI01000005">
    <property type="protein sequence ID" value="ODA66916.1"/>
    <property type="molecule type" value="Genomic_DNA"/>
</dbReference>
<name>A0A1E2RXE7_9HYPH</name>
<dbReference type="OrthoDB" id="7933619at2"/>
<organism evidence="1 2">
    <name type="scientific">Methyloligella halotolerans</name>
    <dbReference type="NCBI Taxonomy" id="1177755"/>
    <lineage>
        <taxon>Bacteria</taxon>
        <taxon>Pseudomonadati</taxon>
        <taxon>Pseudomonadota</taxon>
        <taxon>Alphaproteobacteria</taxon>
        <taxon>Hyphomicrobiales</taxon>
        <taxon>Hyphomicrobiaceae</taxon>
        <taxon>Methyloligella</taxon>
    </lineage>
</organism>
<dbReference type="RefSeq" id="WP_069095535.1">
    <property type="nucleotide sequence ID" value="NZ_MASI01000005.1"/>
</dbReference>
<reference evidence="1 2" key="1">
    <citation type="submission" date="2016-07" db="EMBL/GenBank/DDBJ databases">
        <title>Draft genome sequence of Methyloligella halotolerans C2T (VKM B-2706T=CCUG 61687T=DSM 25045T), a halotolerant polyhydroxybutyrate accumulating methylotroph.</title>
        <authorList>
            <person name="Vasilenko O.V."/>
            <person name="Doronina N.V."/>
            <person name="Poroshina M.N."/>
            <person name="Tarlachkov S.V."/>
            <person name="Trotsenko Y.A."/>
        </authorList>
    </citation>
    <scope>NUCLEOTIDE SEQUENCE [LARGE SCALE GENOMIC DNA]</scope>
    <source>
        <strain evidence="1 2">VKM B-2706</strain>
    </source>
</reference>
<gene>
    <name evidence="1" type="ORF">A7A08_02213</name>
</gene>
<protein>
    <submittedName>
        <fullName evidence="1">Uncharacterized protein</fullName>
    </submittedName>
</protein>
<sequence length="113" mass="12198">MTKRIDRSSNPAGRGAAASLGLAIAAGVTLLSLAPAEAKIRCQGIYMQTQNGPIVTPYCSEQEIARVARSYGEKVTDAQVHNDALTKVRLCQRFGNDNRLKGACGAYNLRNFR</sequence>